<organism evidence="1 2">
    <name type="scientific">Portunus trituberculatus</name>
    <name type="common">Swimming crab</name>
    <name type="synonym">Neptunus trituberculatus</name>
    <dbReference type="NCBI Taxonomy" id="210409"/>
    <lineage>
        <taxon>Eukaryota</taxon>
        <taxon>Metazoa</taxon>
        <taxon>Ecdysozoa</taxon>
        <taxon>Arthropoda</taxon>
        <taxon>Crustacea</taxon>
        <taxon>Multicrustacea</taxon>
        <taxon>Malacostraca</taxon>
        <taxon>Eumalacostraca</taxon>
        <taxon>Eucarida</taxon>
        <taxon>Decapoda</taxon>
        <taxon>Pleocyemata</taxon>
        <taxon>Brachyura</taxon>
        <taxon>Eubrachyura</taxon>
        <taxon>Portunoidea</taxon>
        <taxon>Portunidae</taxon>
        <taxon>Portuninae</taxon>
        <taxon>Portunus</taxon>
    </lineage>
</organism>
<comment type="caution">
    <text evidence="1">The sequence shown here is derived from an EMBL/GenBank/DDBJ whole genome shotgun (WGS) entry which is preliminary data.</text>
</comment>
<dbReference type="Proteomes" id="UP000324222">
    <property type="component" value="Unassembled WGS sequence"/>
</dbReference>
<evidence type="ECO:0000313" key="2">
    <source>
        <dbReference type="Proteomes" id="UP000324222"/>
    </source>
</evidence>
<evidence type="ECO:0000313" key="1">
    <source>
        <dbReference type="EMBL" id="MPC61061.1"/>
    </source>
</evidence>
<accession>A0A5B7GLS3</accession>
<dbReference type="AlphaFoldDB" id="A0A5B7GLS3"/>
<sequence length="150" mass="16574">MFQRPKRVMSPGVSAWRRRACELSHPCPGDRTLLASVPRYAGMQPAPYTCPSVRILAPVTPGRKSYDAHHKHVPVVLSFEMSFLGISFSSAEFQQHTQQSSHPRQPLAAWSLLSSPAGPQNAAPCKRATQLIEANIPFISNNTFDNYSLS</sequence>
<proteinExistence type="predicted"/>
<name>A0A5B7GLS3_PORTR</name>
<gene>
    <name evidence="1" type="ORF">E2C01_055124</name>
</gene>
<keyword evidence="2" id="KW-1185">Reference proteome</keyword>
<protein>
    <submittedName>
        <fullName evidence="1">Uncharacterized protein</fullName>
    </submittedName>
</protein>
<dbReference type="EMBL" id="VSRR010018176">
    <property type="protein sequence ID" value="MPC61061.1"/>
    <property type="molecule type" value="Genomic_DNA"/>
</dbReference>
<reference evidence="1 2" key="1">
    <citation type="submission" date="2019-05" db="EMBL/GenBank/DDBJ databases">
        <title>Another draft genome of Portunus trituberculatus and its Hox gene families provides insights of decapod evolution.</title>
        <authorList>
            <person name="Jeong J.-H."/>
            <person name="Song I."/>
            <person name="Kim S."/>
            <person name="Choi T."/>
            <person name="Kim D."/>
            <person name="Ryu S."/>
            <person name="Kim W."/>
        </authorList>
    </citation>
    <scope>NUCLEOTIDE SEQUENCE [LARGE SCALE GENOMIC DNA]</scope>
    <source>
        <tissue evidence="1">Muscle</tissue>
    </source>
</reference>